<comment type="caution">
    <text evidence="1">The sequence shown here is derived from an EMBL/GenBank/DDBJ whole genome shotgun (WGS) entry which is preliminary data.</text>
</comment>
<dbReference type="EMBL" id="JADIKF010000038">
    <property type="protein sequence ID" value="MBM7129715.1"/>
    <property type="molecule type" value="Genomic_DNA"/>
</dbReference>
<accession>A0ABS2KFR2</accession>
<protein>
    <submittedName>
        <fullName evidence="1">DUF1045 domain-containing protein</fullName>
    </submittedName>
</protein>
<name>A0ABS2KFR2_9GAMM</name>
<dbReference type="InterPro" id="IPR009389">
    <property type="entry name" value="DUF1045"/>
</dbReference>
<sequence length="218" mass="24213">MRYAVYFCPAEGSGLDAFGRDWLATEHIPGIDPPDLRTLLTDVRRYGWHATLRSPFELAEAVSYQDLRETVAAVARQATSFTLPLKLDRLAGFLALRPCGDESAINALAERCVRALNALRAPLSEAAQRRRATGLDEHELHLLHEFGYPYVLQRYRFHLTLSAPASASEERVLCTWLSPKLATLPPAQIDALTICCESEPGKDFEMLERIPLGGGHLA</sequence>
<dbReference type="Proteomes" id="UP001430193">
    <property type="component" value="Unassembled WGS sequence"/>
</dbReference>
<reference evidence="1" key="1">
    <citation type="submission" date="2020-10" db="EMBL/GenBank/DDBJ databases">
        <title>Phylogeny of dyella-like bacteria.</title>
        <authorList>
            <person name="Fu J."/>
        </authorList>
    </citation>
    <scope>NUCLEOTIDE SEQUENCE</scope>
    <source>
        <strain evidence="1">DHON07</strain>
    </source>
</reference>
<dbReference type="RefSeq" id="WP_204631326.1">
    <property type="nucleotide sequence ID" value="NZ_BSOC01000003.1"/>
</dbReference>
<dbReference type="Pfam" id="PF06299">
    <property type="entry name" value="DUF1045"/>
    <property type="match status" value="1"/>
</dbReference>
<evidence type="ECO:0000313" key="1">
    <source>
        <dbReference type="EMBL" id="MBM7129715.1"/>
    </source>
</evidence>
<keyword evidence="2" id="KW-1185">Reference proteome</keyword>
<proteinExistence type="predicted"/>
<organism evidence="1 2">
    <name type="scientific">Dyella mobilis</name>
    <dbReference type="NCBI Taxonomy" id="1849582"/>
    <lineage>
        <taxon>Bacteria</taxon>
        <taxon>Pseudomonadati</taxon>
        <taxon>Pseudomonadota</taxon>
        <taxon>Gammaproteobacteria</taxon>
        <taxon>Lysobacterales</taxon>
        <taxon>Rhodanobacteraceae</taxon>
        <taxon>Dyella</taxon>
    </lineage>
</organism>
<gene>
    <name evidence="1" type="ORF">ISS99_09275</name>
</gene>
<evidence type="ECO:0000313" key="2">
    <source>
        <dbReference type="Proteomes" id="UP001430193"/>
    </source>
</evidence>
<dbReference type="Gene3D" id="3.90.1140.10">
    <property type="entry name" value="Cyclic phosphodiesterase"/>
    <property type="match status" value="1"/>
</dbReference>